<evidence type="ECO:0000256" key="8">
    <source>
        <dbReference type="ARBA" id="ARBA00022989"/>
    </source>
</evidence>
<dbReference type="NCBIfam" id="TIGR01726">
    <property type="entry name" value="HEQRo_perm_3TM"/>
    <property type="match status" value="1"/>
</dbReference>
<evidence type="ECO:0000313" key="17">
    <source>
        <dbReference type="Proteomes" id="UP000094600"/>
    </source>
</evidence>
<dbReference type="AlphaFoldDB" id="A0A2G0QDY0"/>
<feature type="transmembrane region" description="Helical" evidence="12">
    <location>
        <begin position="20"/>
        <end position="47"/>
    </location>
</feature>
<feature type="transmembrane region" description="Helical" evidence="12">
    <location>
        <begin position="59"/>
        <end position="80"/>
    </location>
</feature>
<dbReference type="InterPro" id="IPR000515">
    <property type="entry name" value="MetI-like"/>
</dbReference>
<keyword evidence="5" id="KW-0997">Cell inner membrane</keyword>
<feature type="compositionally biased region" description="Low complexity" evidence="13">
    <location>
        <begin position="218"/>
        <end position="227"/>
    </location>
</feature>
<evidence type="ECO:0000256" key="11">
    <source>
        <dbReference type="ARBA" id="ARBA00073986"/>
    </source>
</evidence>
<dbReference type="SUPFAM" id="SSF161098">
    <property type="entry name" value="MetI-like"/>
    <property type="match status" value="1"/>
</dbReference>
<evidence type="ECO:0000259" key="14">
    <source>
        <dbReference type="PROSITE" id="PS50928"/>
    </source>
</evidence>
<dbReference type="EMBL" id="CP016176">
    <property type="protein sequence ID" value="AOM41480.1"/>
    <property type="molecule type" value="Genomic_DNA"/>
</dbReference>
<feature type="transmembrane region" description="Helical" evidence="12">
    <location>
        <begin position="188"/>
        <end position="208"/>
    </location>
</feature>
<accession>A0A2G0QDY0</accession>
<evidence type="ECO:0000313" key="15">
    <source>
        <dbReference type="EMBL" id="AOM41480.1"/>
    </source>
</evidence>
<dbReference type="PANTHER" id="PTHR30614">
    <property type="entry name" value="MEMBRANE COMPONENT OF AMINO ACID ABC TRANSPORTER"/>
    <property type="match status" value="1"/>
</dbReference>
<evidence type="ECO:0000256" key="2">
    <source>
        <dbReference type="ARBA" id="ARBA00010072"/>
    </source>
</evidence>
<dbReference type="Proteomes" id="UP000225433">
    <property type="component" value="Unassembled WGS sequence"/>
</dbReference>
<proteinExistence type="inferred from homology"/>
<dbReference type="PANTHER" id="PTHR30614:SF0">
    <property type="entry name" value="L-CYSTINE TRANSPORT SYSTEM PERMEASE PROTEIN TCYL"/>
    <property type="match status" value="1"/>
</dbReference>
<dbReference type="CDD" id="cd06261">
    <property type="entry name" value="TM_PBP2"/>
    <property type="match status" value="1"/>
</dbReference>
<feature type="region of interest" description="Disordered" evidence="13">
    <location>
        <begin position="218"/>
        <end position="240"/>
    </location>
</feature>
<reference evidence="15 17" key="1">
    <citation type="submission" date="2016-06" db="EMBL/GenBank/DDBJ databases">
        <title>Bacterial characters and pathogenicity of Xenorhabdus hominickii from an entomopathogenic nematode, Steinernema monticolum.</title>
        <authorList>
            <person name="Park Y."/>
            <person name="Kim Y."/>
        </authorList>
    </citation>
    <scope>NUCLEOTIDE SEQUENCE [LARGE SCALE GENOMIC DNA]</scope>
    <source>
        <strain evidence="15 17">ANU1</strain>
    </source>
</reference>
<evidence type="ECO:0000256" key="10">
    <source>
        <dbReference type="ARBA" id="ARBA00066194"/>
    </source>
</evidence>
<evidence type="ECO:0000256" key="9">
    <source>
        <dbReference type="ARBA" id="ARBA00023136"/>
    </source>
</evidence>
<feature type="domain" description="ABC transmembrane type-1" evidence="14">
    <location>
        <begin position="21"/>
        <end position="209"/>
    </location>
</feature>
<protein>
    <recommendedName>
        <fullName evidence="11">L-cystine transport system permease protein TcyL</fullName>
    </recommendedName>
</protein>
<evidence type="ECO:0000313" key="16">
    <source>
        <dbReference type="EMBL" id="PHM57411.1"/>
    </source>
</evidence>
<dbReference type="EMBL" id="NJAI01000001">
    <property type="protein sequence ID" value="PHM57411.1"/>
    <property type="molecule type" value="Genomic_DNA"/>
</dbReference>
<dbReference type="Pfam" id="PF00528">
    <property type="entry name" value="BPD_transp_1"/>
    <property type="match status" value="1"/>
</dbReference>
<dbReference type="Gene3D" id="1.10.3720.10">
    <property type="entry name" value="MetI-like"/>
    <property type="match status" value="1"/>
</dbReference>
<comment type="subcellular location">
    <subcellularLocation>
        <location evidence="1">Cell inner membrane</location>
        <topology evidence="1">Multi-pass membrane protein</topology>
    </subcellularLocation>
    <subcellularLocation>
        <location evidence="12">Cell membrane</location>
        <topology evidence="12">Multi-pass membrane protein</topology>
    </subcellularLocation>
</comment>
<evidence type="ECO:0000256" key="7">
    <source>
        <dbReference type="ARBA" id="ARBA00022970"/>
    </source>
</evidence>
<evidence type="ECO:0000256" key="5">
    <source>
        <dbReference type="ARBA" id="ARBA00022519"/>
    </source>
</evidence>
<dbReference type="OrthoDB" id="9787841at2"/>
<keyword evidence="3 12" id="KW-0813">Transport</keyword>
<dbReference type="STRING" id="351679.A9255_13385"/>
<comment type="similarity">
    <text evidence="2">Belongs to the binding-protein-dependent transport system permease family. HisMQ subfamily.</text>
</comment>
<dbReference type="InterPro" id="IPR010065">
    <property type="entry name" value="AA_ABC_transptr_permease_3TM"/>
</dbReference>
<evidence type="ECO:0000256" key="13">
    <source>
        <dbReference type="SAM" id="MobiDB-lite"/>
    </source>
</evidence>
<sequence length="240" mass="26588">MTPDWLSLALDSLWPMLYAGLTFTIPLTLITFALGISLGFIVALIRLYGPKPLIAVVRFYVWLIRGTPLLVQLFLIFYALPSVGITLEAFTSAVIGFTLNVGAYTSEVIRAALISVPKGQWEASHSIGMSWWQSLRRIILPQAARVSIPPLSNTFISLVKDTSLASVITVPEMFLAAQRIAAVTYQPLILYTEAAILYLLLSSVLSALQVRLEKKFAQQSNNQQNNRNNKEAKDDSAHQH</sequence>
<keyword evidence="4" id="KW-1003">Cell membrane</keyword>
<dbReference type="InterPro" id="IPR035906">
    <property type="entry name" value="MetI-like_sf"/>
</dbReference>
<evidence type="ECO:0000256" key="1">
    <source>
        <dbReference type="ARBA" id="ARBA00004429"/>
    </source>
</evidence>
<keyword evidence="6 12" id="KW-0812">Transmembrane</keyword>
<dbReference type="KEGG" id="xho:A9255_13385"/>
<dbReference type="Proteomes" id="UP000094600">
    <property type="component" value="Chromosome"/>
</dbReference>
<evidence type="ECO:0000256" key="6">
    <source>
        <dbReference type="ARBA" id="ARBA00022692"/>
    </source>
</evidence>
<comment type="subunit">
    <text evidence="10">The complex is composed of two ATP-binding proteins (TcyN), two transmembrane proteins (TcyL) and a solute-binding protein (TcyJ).</text>
</comment>
<feature type="compositionally biased region" description="Basic and acidic residues" evidence="13">
    <location>
        <begin position="228"/>
        <end position="240"/>
    </location>
</feature>
<keyword evidence="7" id="KW-0029">Amino-acid transport</keyword>
<dbReference type="RefSeq" id="WP_069317156.1">
    <property type="nucleotide sequence ID" value="NZ_CAWNQJ010000001.1"/>
</dbReference>
<organism evidence="16 18">
    <name type="scientific">Xenorhabdus hominickii</name>
    <dbReference type="NCBI Taxonomy" id="351679"/>
    <lineage>
        <taxon>Bacteria</taxon>
        <taxon>Pseudomonadati</taxon>
        <taxon>Pseudomonadota</taxon>
        <taxon>Gammaproteobacteria</taxon>
        <taxon>Enterobacterales</taxon>
        <taxon>Morganellaceae</taxon>
        <taxon>Xenorhabdus</taxon>
    </lineage>
</organism>
<keyword evidence="9 12" id="KW-0472">Membrane</keyword>
<evidence type="ECO:0000256" key="12">
    <source>
        <dbReference type="RuleBase" id="RU363032"/>
    </source>
</evidence>
<evidence type="ECO:0000256" key="3">
    <source>
        <dbReference type="ARBA" id="ARBA00022448"/>
    </source>
</evidence>
<dbReference type="GO" id="GO:0015184">
    <property type="term" value="F:L-cystine transmembrane transporter activity"/>
    <property type="evidence" value="ECO:0007669"/>
    <property type="project" value="TreeGrafter"/>
</dbReference>
<keyword evidence="8 12" id="KW-1133">Transmembrane helix</keyword>
<gene>
    <name evidence="15" type="ORF">A9255_13385</name>
    <name evidence="16" type="ORF">Xhom_00378</name>
</gene>
<reference evidence="16 18" key="2">
    <citation type="journal article" date="2017" name="Nat. Microbiol.">
        <title>Natural product diversity associated with the nematode symbionts Photorhabdus and Xenorhabdus.</title>
        <authorList>
            <person name="Tobias N.J."/>
            <person name="Wolff H."/>
            <person name="Djahanschiri B."/>
            <person name="Grundmann F."/>
            <person name="Kronenwerth M."/>
            <person name="Shi Y.M."/>
            <person name="Simonyi S."/>
            <person name="Grun P."/>
            <person name="Shapiro-Ilan D."/>
            <person name="Pidot S.J."/>
            <person name="Stinear T.P."/>
            <person name="Ebersberger I."/>
            <person name="Bode H.B."/>
        </authorList>
    </citation>
    <scope>NUCLEOTIDE SEQUENCE [LARGE SCALE GENOMIC DNA]</scope>
    <source>
        <strain evidence="16 18">DSM 17903</strain>
    </source>
</reference>
<keyword evidence="17" id="KW-1185">Reference proteome</keyword>
<dbReference type="GO" id="GO:0043190">
    <property type="term" value="C:ATP-binding cassette (ABC) transporter complex"/>
    <property type="evidence" value="ECO:0007669"/>
    <property type="project" value="InterPro"/>
</dbReference>
<evidence type="ECO:0000256" key="4">
    <source>
        <dbReference type="ARBA" id="ARBA00022475"/>
    </source>
</evidence>
<name>A0A2G0QDY0_XENHO</name>
<dbReference type="InterPro" id="IPR043429">
    <property type="entry name" value="ArtM/GltK/GlnP/TcyL/YhdX-like"/>
</dbReference>
<dbReference type="FunFam" id="1.10.3720.10:FF:000009">
    <property type="entry name" value="Amino acid ABC transporter permease"/>
    <property type="match status" value="1"/>
</dbReference>
<evidence type="ECO:0000313" key="18">
    <source>
        <dbReference type="Proteomes" id="UP000225433"/>
    </source>
</evidence>
<dbReference type="PROSITE" id="PS50928">
    <property type="entry name" value="ABC_TM1"/>
    <property type="match status" value="1"/>
</dbReference>